<dbReference type="Pfam" id="PF13516">
    <property type="entry name" value="LRR_6"/>
    <property type="match status" value="1"/>
</dbReference>
<reference evidence="4" key="1">
    <citation type="submission" date="2020-11" db="EMBL/GenBank/DDBJ databases">
        <title>Chlorella ohadii genome sequencing and assembly.</title>
        <authorList>
            <person name="Murik O."/>
            <person name="Treves H."/>
            <person name="Kedem I."/>
            <person name="Shotland Y."/>
            <person name="Kaplan A."/>
        </authorList>
    </citation>
    <scope>NUCLEOTIDE SEQUENCE</scope>
    <source>
        <strain evidence="4">1</strain>
    </source>
</reference>
<dbReference type="GO" id="GO:0005930">
    <property type="term" value="C:axoneme"/>
    <property type="evidence" value="ECO:0007669"/>
    <property type="project" value="UniProtKB-SubCell"/>
</dbReference>
<comment type="subcellular location">
    <subcellularLocation>
        <location evidence="1">Cytoplasm</location>
        <location evidence="1">Cytoskeleton</location>
        <location evidence="1">Cilium axoneme</location>
    </subcellularLocation>
</comment>
<dbReference type="SMART" id="SM00367">
    <property type="entry name" value="LRR_CC"/>
    <property type="match status" value="10"/>
</dbReference>
<dbReference type="GO" id="GO:0031146">
    <property type="term" value="P:SCF-dependent proteasomal ubiquitin-dependent protein catabolic process"/>
    <property type="evidence" value="ECO:0007669"/>
    <property type="project" value="TreeGrafter"/>
</dbReference>
<dbReference type="Gene3D" id="3.80.10.10">
    <property type="entry name" value="Ribonuclease Inhibitor"/>
    <property type="match status" value="3"/>
</dbReference>
<feature type="compositionally biased region" description="Low complexity" evidence="2">
    <location>
        <begin position="847"/>
        <end position="861"/>
    </location>
</feature>
<feature type="domain" description="F-box" evidence="3">
    <location>
        <begin position="30"/>
        <end position="70"/>
    </location>
</feature>
<dbReference type="InterPro" id="IPR032675">
    <property type="entry name" value="LRR_dom_sf"/>
</dbReference>
<dbReference type="PANTHER" id="PTHR13318:SF247">
    <property type="entry name" value="GH16156P"/>
    <property type="match status" value="1"/>
</dbReference>
<protein>
    <recommendedName>
        <fullName evidence="3">F-box domain-containing protein</fullName>
    </recommendedName>
</protein>
<comment type="caution">
    <text evidence="4">The sequence shown here is derived from an EMBL/GenBank/DDBJ whole genome shotgun (WGS) entry which is preliminary data.</text>
</comment>
<dbReference type="InterPro" id="IPR001810">
    <property type="entry name" value="F-box_dom"/>
</dbReference>
<evidence type="ECO:0000256" key="1">
    <source>
        <dbReference type="ARBA" id="ARBA00004430"/>
    </source>
</evidence>
<dbReference type="Proteomes" id="UP001205105">
    <property type="component" value="Unassembled WGS sequence"/>
</dbReference>
<feature type="compositionally biased region" description="Pro residues" evidence="2">
    <location>
        <begin position="870"/>
        <end position="884"/>
    </location>
</feature>
<evidence type="ECO:0000256" key="2">
    <source>
        <dbReference type="SAM" id="MobiDB-lite"/>
    </source>
</evidence>
<feature type="region of interest" description="Disordered" evidence="2">
    <location>
        <begin position="847"/>
        <end position="890"/>
    </location>
</feature>
<proteinExistence type="predicted"/>
<gene>
    <name evidence="4" type="ORF">COHA_002952</name>
</gene>
<dbReference type="Pfam" id="PF12937">
    <property type="entry name" value="F-box-like"/>
    <property type="match status" value="1"/>
</dbReference>
<evidence type="ECO:0000259" key="3">
    <source>
        <dbReference type="Pfam" id="PF12937"/>
    </source>
</evidence>
<evidence type="ECO:0000313" key="5">
    <source>
        <dbReference type="Proteomes" id="UP001205105"/>
    </source>
</evidence>
<dbReference type="InterPro" id="IPR006553">
    <property type="entry name" value="Leu-rich_rpt_Cys-con_subtyp"/>
</dbReference>
<evidence type="ECO:0000313" key="4">
    <source>
        <dbReference type="EMBL" id="KAI7843476.1"/>
    </source>
</evidence>
<dbReference type="SUPFAM" id="SSF52058">
    <property type="entry name" value="L domain-like"/>
    <property type="match status" value="2"/>
</dbReference>
<dbReference type="AlphaFoldDB" id="A0AAD5DUQ3"/>
<dbReference type="EMBL" id="JADXDR010000038">
    <property type="protein sequence ID" value="KAI7843476.1"/>
    <property type="molecule type" value="Genomic_DNA"/>
</dbReference>
<accession>A0AAD5DUQ3</accession>
<sequence>MSLDEDMAELAELAAAREGEEAKDRVLTDDDLLTTIFGYLCLEDLCRCAMVRTCWRSVTSTPKFWREINLKGRTVQVSKVRHLLSQHSGVQVLNARGVAFGASDLAFLLPKLNQLESLEMDKGGYERSELAAMSDSLPCLTRLVLAGGLVGSHLPDWSVLAHPRLESLVLESGRTTRLRIQAPQLTSISLRDFQAGAFQLQEATGLASLAVHDCTKLTDTALRTLLALEGPAAGVLNALTSITLSGVPTASDETLRLVGQRHPAVAVLSLSACAALTGSAWAHHNAFPALRSLALDGCDSVTGSNLSDTVHDLLALEELRITGCAQVTTLRLQSQRLCRLELCGTRALQELDMRCARLADVVIRPLNPGLAACAALKRVQLASHAVERLHWSAFPALETVRLQCPNLRELDLSECRLLTDAVFESLGPGSGPAGYLGAGELSPGCPQLRMLKLADCEGLHVARLASPTLESLQLSQCRWLERVELDCPVLTQLSLEECTHLERAALRSRRMTRMSLGTCPRLGSIAIDCETMAELDLRGCNQLNSLSLACPALRAIDATFCSSLSDAAIEAIARCGALQELVLAVCNSVTTQGLGALAHLSQLQRLDLSYTPLEDPTPLYSACRALTSLTLSNNYMLRPEALLPLLDGGSGGGLDAAAAGAAAALQQPGAPLPLVATGTSSQPMLPQLRELDVSYCPLPQPVLAALLTRGARLHSLSINGCRGGVTDALWPLLHRRAEELCETGSMSGAGTGSSSGGTGGGGGGVGGERRAAPGTPPSAAAGLAAAPLAAPGFRGWAPEPAGPYDASSAGGSMSCGADPAAAVDAAAAQLAATAVASQCSEVPADEAAATAGGSWPAAAEAAEQRRQQGAPPPGSQQPPPPQPPQQQHSALAEHQLRSLSMVGSKELRCFCLGLAPAAVALERGLLLGGGTVAVQDGQQYALVATPLAGLRELRLSLSGRLRSLALGLPHLTDLQLNNCAELGQLVLHCPALERLSMQACKAVNERALVALVGRLPALRELDLQYCPQVTPTVVQALRRSCPSLQSVLVTPPRTVSPGL</sequence>
<feature type="region of interest" description="Disordered" evidence="2">
    <location>
        <begin position="744"/>
        <end position="782"/>
    </location>
</feature>
<dbReference type="GO" id="GO:0019005">
    <property type="term" value="C:SCF ubiquitin ligase complex"/>
    <property type="evidence" value="ECO:0007669"/>
    <property type="project" value="TreeGrafter"/>
</dbReference>
<keyword evidence="5" id="KW-1185">Reference proteome</keyword>
<dbReference type="PANTHER" id="PTHR13318">
    <property type="entry name" value="PARTNER OF PAIRED, ISOFORM B-RELATED"/>
    <property type="match status" value="1"/>
</dbReference>
<feature type="compositionally biased region" description="Gly residues" evidence="2">
    <location>
        <begin position="747"/>
        <end position="766"/>
    </location>
</feature>
<dbReference type="InterPro" id="IPR001611">
    <property type="entry name" value="Leu-rich_rpt"/>
</dbReference>
<dbReference type="SUPFAM" id="SSF52047">
    <property type="entry name" value="RNI-like"/>
    <property type="match status" value="1"/>
</dbReference>
<organism evidence="4 5">
    <name type="scientific">Chlorella ohadii</name>
    <dbReference type="NCBI Taxonomy" id="2649997"/>
    <lineage>
        <taxon>Eukaryota</taxon>
        <taxon>Viridiplantae</taxon>
        <taxon>Chlorophyta</taxon>
        <taxon>core chlorophytes</taxon>
        <taxon>Trebouxiophyceae</taxon>
        <taxon>Chlorellales</taxon>
        <taxon>Chlorellaceae</taxon>
        <taxon>Chlorella clade</taxon>
        <taxon>Chlorella</taxon>
    </lineage>
</organism>
<name>A0AAD5DUQ3_9CHLO</name>